<evidence type="ECO:0000259" key="9">
    <source>
        <dbReference type="PROSITE" id="PS50507"/>
    </source>
</evidence>
<dbReference type="InterPro" id="IPR002588">
    <property type="entry name" value="Alphavirus-like_MT_dom"/>
</dbReference>
<dbReference type="PROSITE" id="PS51743">
    <property type="entry name" value="ALPHAVIRUS_MT"/>
    <property type="match status" value="1"/>
</dbReference>
<dbReference type="GO" id="GO:0016787">
    <property type="term" value="F:hydrolase activity"/>
    <property type="evidence" value="ECO:0007669"/>
    <property type="project" value="UniProtKB-KW"/>
</dbReference>
<feature type="transmembrane region" description="Helical" evidence="8">
    <location>
        <begin position="59"/>
        <end position="80"/>
    </location>
</feature>
<feature type="transmembrane region" description="Helical" evidence="8">
    <location>
        <begin position="26"/>
        <end position="47"/>
    </location>
</feature>
<evidence type="ECO:0000256" key="5">
    <source>
        <dbReference type="ARBA" id="ARBA00022840"/>
    </source>
</evidence>
<feature type="transmembrane region" description="Helical" evidence="8">
    <location>
        <begin position="808"/>
        <end position="832"/>
    </location>
</feature>
<dbReference type="GO" id="GO:0003968">
    <property type="term" value="F:RNA-directed RNA polymerase activity"/>
    <property type="evidence" value="ECO:0007669"/>
    <property type="project" value="UniProtKB-KW"/>
</dbReference>
<keyword evidence="2" id="KW-0808">Transferase</keyword>
<keyword evidence="3" id="KW-0548">Nucleotidyltransferase</keyword>
<keyword evidence="8" id="KW-0812">Transmembrane</keyword>
<protein>
    <submittedName>
        <fullName evidence="11">Replication-associated protein</fullName>
    </submittedName>
</protein>
<accession>A0AA96K9C5</accession>
<feature type="domain" description="Alphavirus-like MT" evidence="10">
    <location>
        <begin position="238"/>
        <end position="405"/>
    </location>
</feature>
<dbReference type="GO" id="GO:0016556">
    <property type="term" value="P:mRNA modification"/>
    <property type="evidence" value="ECO:0007669"/>
    <property type="project" value="InterPro"/>
</dbReference>
<proteinExistence type="predicted"/>
<dbReference type="InterPro" id="IPR043502">
    <property type="entry name" value="DNA/RNA_pol_sf"/>
</dbReference>
<reference evidence="11" key="1">
    <citation type="submission" date="2023-06" db="EMBL/GenBank/DDBJ databases">
        <title>Mycovirome of Diapothe helianthi and D. gulyae, causal agents of Phomopsis stem canker of sunflower, sheds light on interspecieces transmission.</title>
        <authorList>
            <person name="Wu C.-F."/>
            <person name="Zellner W."/>
            <person name="Kontz B."/>
            <person name="Kashyap R."/>
            <person name="Mathew F."/>
            <person name="Marzano S.-Y.L."/>
        </authorList>
    </citation>
    <scope>NUCLEOTIDE SEQUENCE</scope>
    <source>
        <strain evidence="11">Dg430</strain>
    </source>
</reference>
<evidence type="ECO:0000256" key="3">
    <source>
        <dbReference type="ARBA" id="ARBA00022695"/>
    </source>
</evidence>
<feature type="transmembrane region" description="Helical" evidence="8">
    <location>
        <begin position="662"/>
        <end position="682"/>
    </location>
</feature>
<dbReference type="GO" id="GO:0039694">
    <property type="term" value="P:viral RNA genome replication"/>
    <property type="evidence" value="ECO:0007669"/>
    <property type="project" value="InterPro"/>
</dbReference>
<organism evidence="11">
    <name type="scientific">Diaporthe gulyae deltaflexivirus 1</name>
    <dbReference type="NCBI Taxonomy" id="3077422"/>
    <lineage>
        <taxon>Viruses</taxon>
        <taxon>Riboviria</taxon>
        <taxon>Orthornavirae</taxon>
        <taxon>Kitrinoviricota</taxon>
        <taxon>Alsuviricetes</taxon>
        <taxon>Tymovirales</taxon>
        <taxon>Deltaflexiviridae</taxon>
        <taxon>Deltaflexivirus</taxon>
    </lineage>
</organism>
<dbReference type="GO" id="GO:0005524">
    <property type="term" value="F:ATP binding"/>
    <property type="evidence" value="ECO:0007669"/>
    <property type="project" value="UniProtKB-KW"/>
</dbReference>
<keyword evidence="1" id="KW-0696">RNA-directed RNA polymerase</keyword>
<keyword evidence="8" id="KW-1133">Transmembrane helix</keyword>
<feature type="domain" description="RdRp catalytic" evidence="9">
    <location>
        <begin position="1859"/>
        <end position="1966"/>
    </location>
</feature>
<evidence type="ECO:0000256" key="1">
    <source>
        <dbReference type="ARBA" id="ARBA00022484"/>
    </source>
</evidence>
<feature type="region of interest" description="Disordered" evidence="7">
    <location>
        <begin position="862"/>
        <end position="912"/>
    </location>
</feature>
<feature type="transmembrane region" description="Helical" evidence="8">
    <location>
        <begin position="534"/>
        <end position="557"/>
    </location>
</feature>
<evidence type="ECO:0000313" key="11">
    <source>
        <dbReference type="EMBL" id="WNM95040.1"/>
    </source>
</evidence>
<dbReference type="SUPFAM" id="SSF56672">
    <property type="entry name" value="DNA/RNA polymerases"/>
    <property type="match status" value="1"/>
</dbReference>
<keyword evidence="5" id="KW-0067">ATP-binding</keyword>
<evidence type="ECO:0000256" key="6">
    <source>
        <dbReference type="ARBA" id="ARBA00022953"/>
    </source>
</evidence>
<keyword evidence="5" id="KW-0547">Nucleotide-binding</keyword>
<dbReference type="InterPro" id="IPR007094">
    <property type="entry name" value="RNA-dir_pol_PSvirus"/>
</dbReference>
<sequence>MRSHNSSTKPPILTPPLRAGQGTDMAFIPMLVLPVVLIAWTGLFSLYSNMSELTVYTQNLAVAILQLPFNIVRLCLSLYFRPQGISIARPQSPGHCWTKLVHPAYQNRFSFNPEGWVPYDQLRHMLLFQHKYCSWLSLANTPPLLLIRRVSFQQYHVIPLARRAPRGYRLCHYSNLPIGWYGAGPDPTFFNETALKNTIVALHAGDYARQLQETRRACPHVVPQRLQTYLHSAGIESPTAQATRHPHPVHYAFESRALRLVARALGPTSWYALWLKASKVNYMTQEGCLPPNAFYNPRYVGKDITRYAGSHIPDSPSPVSPLPVWFAHDTIHHLNPTVVGKWFDQNPTLQYLFATAVIPPETVFDLPTLNPQLYNYTTRGDVLTYIPEGDTGGFYTQPLSARKWLTAHSIVSPGNLCLHVARLDTNHSHHVFVISREQLLPEKSRTMDLANVFEIPWWAHPLASRFERLTLGSLCDALAKYDMRVASTSFRDMYAKIASYAAEVYGHYPATYCRAAAHYAAWHRLMTFEYTATWWGHILMIVSFTFNLPFFTFGWVWQSLTSKYTAQRMDVPKVWEVECSRWVASNTDPLLPGDQRDLCCADLDLYELPPHPCALDKFSLFSATGFCFVVLKFSVPLVSGYLGPLLRSVPPLVRLVVYITDFDWANTPWGLLIVTLAVWAGIRGPRLYFPYRLPPFLPYAKRLLAIVFFLPHAKLPYRTGLSWPYMLSLVSTLTHFAFPKLHPLVFYLDWVAHRDVPFVVVEPDFPLSPGDSRWPSEPPVANDTFGIRGFTNGSIGFRSEPLSAEWGYWNIVFWCHVADVTILFLCLFASLYRFQVPYTYVHDPEAAHLTFEEVNGYQSCGFSNSSPSSETSSQSSSTSASVSPAAVPLPDSVAPGTPFPTTPEVEPLRPATPPPVMPLALPALQPADPFHPYNLPPSAFDSSLLWVNLIERIPLPPNALDPNTMCVWDCIGAVLGADPVRCWASYVSSLDPALRLPFLRGTVSFDDVPVVLGYFGIGYQLRFTEVAGAGCPRGIGAGGRSGEYDPAAAPVIGTPNPGWPTMNAFLEHDTNANTWHCSLRGRPNPDARVEPPQPFDVLGWPSTLRPMIEIAEVLNVPRKIWGQQYARMTGIQRNMFSGSLGVFGAAQRTRAMVLPSVPLQVQHVPYTHNAFDARDACSLATDLHVHPQVLSLRDMDQSSVSKGADLMAKDYLAWLQGGAHNINRPPVTFHLLHGAYGTGKTFELANLLTARHQLSPFTEATLHFHTWDHDLREPLRAAMTAAFPQLHLRAANFKTGCMPLGQPMTGTLVLDDAGKCWNGFIPLLIAMNPGITDIYATFDVCQAQGVFPATPSLSRKATPTVDWLGRMSDYYATEVRRTADEVSDLFGLPRAPRVPGQIRPRGRVMVVSNVPSGVPLLAVSPRFAETQNLGGQVCDTFTSSQGHTIYGDVCVDLGGLSATATEKAAWTALTRATGNIYLLLGPLSEKENAVKSCFARSQVLSALLTLASVRQEPVLTAQLDVDSVVKSAVYNHLARCLSPAASARLGLAPADPVVGSRPTMPAAYRTPWLHLAVESPDTYTPRTHRARFISRSSKSPAFSRHAVARANAPTSVAHEVRHLTSLPGDAILTVPSTTYRLPPAPKMDIQPDPALDVNPPTDDALREVVSTDNANSTFQHITDGPPDALHHVRADKMTTKLGEEKRIRVGLHNGSFTSNDARRLKQLKRGFGKFFDVQKWTATGFNPDKFDLATRSKLASWASKRTGVEIKRSVGKQNLESAYNYTSLFPKGQFVKKQPKWRSRAFACQTVSDFNLGKIFRDCDYAVYLESMAVACAFDSTYMHYRASPDQLSLWYRRHWRPGTMTGNDYTAWDSGVDHVFIEFDVWLLQLCGVPDEYIQKLRFDRYNMHSHLGPHLPRQESGDRYTWILNTLRNAALTGASLDCPARTPLAVSGDDSVTLGAWRKTTGFRASDWIMQPKREESNFTEFCGMRFGGPDVTFDPTVLRWRAAFGLQLGRSDQDYWRSISDAIRETASRLSRPTPMISNAATLLNRAVYLFDLDPTLAMRSFPTRPPDIPVAKNRFKPSRTISFIKFMFFL</sequence>
<dbReference type="EMBL" id="OR224977">
    <property type="protein sequence ID" value="WNM95040.1"/>
    <property type="molecule type" value="Genomic_RNA"/>
</dbReference>
<evidence type="ECO:0000256" key="8">
    <source>
        <dbReference type="SAM" id="Phobius"/>
    </source>
</evidence>
<keyword evidence="6" id="KW-0693">Viral RNA replication</keyword>
<dbReference type="PROSITE" id="PS50507">
    <property type="entry name" value="RDRP_SSRNA_POS"/>
    <property type="match status" value="1"/>
</dbReference>
<evidence type="ECO:0000256" key="4">
    <source>
        <dbReference type="ARBA" id="ARBA00022801"/>
    </source>
</evidence>
<dbReference type="Pfam" id="PF01660">
    <property type="entry name" value="Vmethyltransf"/>
    <property type="match status" value="1"/>
</dbReference>
<keyword evidence="8" id="KW-0472">Membrane</keyword>
<feature type="transmembrane region" description="Helical" evidence="8">
    <location>
        <begin position="618"/>
        <end position="642"/>
    </location>
</feature>
<name>A0AA96K9C5_9VIRU</name>
<dbReference type="GO" id="GO:0008174">
    <property type="term" value="F:mRNA methyltransferase activity"/>
    <property type="evidence" value="ECO:0007669"/>
    <property type="project" value="UniProtKB-UniRule"/>
</dbReference>
<dbReference type="GO" id="GO:0006396">
    <property type="term" value="P:RNA processing"/>
    <property type="evidence" value="ECO:0007669"/>
    <property type="project" value="InterPro"/>
</dbReference>
<evidence type="ECO:0000256" key="7">
    <source>
        <dbReference type="SAM" id="MobiDB-lite"/>
    </source>
</evidence>
<dbReference type="GO" id="GO:0003723">
    <property type="term" value="F:RNA binding"/>
    <property type="evidence" value="ECO:0007669"/>
    <property type="project" value="InterPro"/>
</dbReference>
<keyword evidence="4" id="KW-0378">Hydrolase</keyword>
<feature type="compositionally biased region" description="Low complexity" evidence="7">
    <location>
        <begin position="863"/>
        <end position="895"/>
    </location>
</feature>
<evidence type="ECO:0000256" key="2">
    <source>
        <dbReference type="ARBA" id="ARBA00022679"/>
    </source>
</evidence>
<evidence type="ECO:0000259" key="10">
    <source>
        <dbReference type="PROSITE" id="PS51743"/>
    </source>
</evidence>